<dbReference type="Gene3D" id="2.60.40.1230">
    <property type="match status" value="1"/>
</dbReference>
<evidence type="ECO:0000256" key="3">
    <source>
        <dbReference type="ARBA" id="ARBA00022583"/>
    </source>
</evidence>
<dbReference type="PANTHER" id="PTHR22780">
    <property type="entry name" value="ADAPTIN, ALPHA/GAMMA/EPSILON"/>
    <property type="match status" value="1"/>
</dbReference>
<dbReference type="Gramene" id="Kaladp0008s0475.1.v1.1">
    <property type="protein sequence ID" value="Kaladp0008s0475.1.v1.1"/>
    <property type="gene ID" value="Kaladp0008s0475.v1.1"/>
</dbReference>
<dbReference type="Proteomes" id="UP000594263">
    <property type="component" value="Unplaced"/>
</dbReference>
<feature type="binding site" evidence="9">
    <location>
        <begin position="53"/>
        <end position="57"/>
    </location>
    <ligand>
        <name>a 1,2-diacyl-sn-glycero-3-phospho-(1D-myo-inositol-3,4,5-trisphosphate)</name>
        <dbReference type="ChEBI" id="CHEBI:57836"/>
    </ligand>
</feature>
<comment type="similarity">
    <text evidence="8">Belongs to the adaptor complexes large subunit family.</text>
</comment>
<dbReference type="Pfam" id="PF02883">
    <property type="entry name" value="Alpha_adaptinC2"/>
    <property type="match status" value="1"/>
</dbReference>
<dbReference type="GO" id="GO:0035615">
    <property type="term" value="F:clathrin adaptor activity"/>
    <property type="evidence" value="ECO:0007669"/>
    <property type="project" value="InterPro"/>
</dbReference>
<dbReference type="Pfam" id="PF01602">
    <property type="entry name" value="Adaptin_N"/>
    <property type="match status" value="1"/>
</dbReference>
<feature type="region of interest" description="Disordered" evidence="10">
    <location>
        <begin position="985"/>
        <end position="1012"/>
    </location>
</feature>
<dbReference type="GO" id="GO:0030122">
    <property type="term" value="C:AP-2 adaptor complex"/>
    <property type="evidence" value="ECO:0007669"/>
    <property type="project" value="InterPro"/>
</dbReference>
<keyword evidence="4 8" id="KW-0653">Protein transport</keyword>
<dbReference type="GO" id="GO:0006886">
    <property type="term" value="P:intracellular protein transport"/>
    <property type="evidence" value="ECO:0007669"/>
    <property type="project" value="UniProtKB-UniRule"/>
</dbReference>
<protein>
    <recommendedName>
        <fullName evidence="8">AP-2 complex subunit alpha</fullName>
    </recommendedName>
</protein>
<dbReference type="OMA" id="ILYEDQY"/>
<evidence type="ECO:0000313" key="13">
    <source>
        <dbReference type="Proteomes" id="UP000594263"/>
    </source>
</evidence>
<dbReference type="Pfam" id="PF02296">
    <property type="entry name" value="Alpha_adaptin_C"/>
    <property type="match status" value="1"/>
</dbReference>
<dbReference type="InterPro" id="IPR002553">
    <property type="entry name" value="Clathrin/coatomer_adapt-like_N"/>
</dbReference>
<evidence type="ECO:0000256" key="4">
    <source>
        <dbReference type="ARBA" id="ARBA00022927"/>
    </source>
</evidence>
<dbReference type="SUPFAM" id="SSF55711">
    <property type="entry name" value="Subdomain of clathrin and coatomer appendage domain"/>
    <property type="match status" value="1"/>
</dbReference>
<dbReference type="InterPro" id="IPR016024">
    <property type="entry name" value="ARM-type_fold"/>
</dbReference>
<dbReference type="FunFam" id="1.25.10.10:FF:000020">
    <property type="entry name" value="AP-2 complex subunit alpha"/>
    <property type="match status" value="1"/>
</dbReference>
<evidence type="ECO:0000256" key="8">
    <source>
        <dbReference type="PIRNR" id="PIRNR037091"/>
    </source>
</evidence>
<feature type="binding site" evidence="9">
    <location>
        <begin position="7"/>
        <end position="8"/>
    </location>
    <ligand>
        <name>a 1,2-diacyl-sn-glycero-3-phospho-(1D-myo-inositol-3,4,5-trisphosphate)</name>
        <dbReference type="ChEBI" id="CHEBI:57836"/>
    </ligand>
</feature>
<evidence type="ECO:0000259" key="11">
    <source>
        <dbReference type="SMART" id="SM00809"/>
    </source>
</evidence>
<dbReference type="Gene3D" id="3.30.310.10">
    <property type="entry name" value="TATA-Binding Protein"/>
    <property type="match status" value="1"/>
</dbReference>
<evidence type="ECO:0000256" key="2">
    <source>
        <dbReference type="ARBA" id="ARBA00022448"/>
    </source>
</evidence>
<dbReference type="SUPFAM" id="SSF48371">
    <property type="entry name" value="ARM repeat"/>
    <property type="match status" value="1"/>
</dbReference>
<sequence length="1020" mass="113822">MALSGMRGLSVFISDIRNCPNKEQERIRVDKELGKVRTRFKNEKGLSHYEKKKYVWKMLYIYMLGYDVDFGHMEAVSLISAPKYPEKQVGYIVTSCLLNENHEFLRLAINTVRNDIIGRNETFQCLALTLVGNIGGREFAESLAPDVQKLLLSSSCRPLVRKKAALCLLRMYRKNPDVVNVDGWSDRMTQLLDERDFGVLTSSMSLLVALVSNNHDAYWSCLPKCVKILERLARNQDIPQEYTYYGIPSPWLQVKTMRALQYFPTIEDPSTRRSLFEVLQRILMGTDVVKNVNKNNASHAVLFEALALVMHLDAEKEMMTQCVALLGKFIAVREPNIRYLGLENMTRMLMVTDVQDIIKRHQAQIITSLKDPDISIRRRALDLLYGMCDVTNAKDIVEELLQYLSTAEFAMREELSLKAAILAEKFAPDLSWYVDVILQLIDKAGDFVSDDIWFRVVQYVTNNEDLQPYAALKAREYLAKPAVHETMVKVTAYILGEHGHLLVRRPGCGPREIFHLMQEKLPTVSTSTIPIILSTYAKICMHTQPPDLELQKLIWAVFSKCESCIDMEIQQRAVEYFALTQKGAAYVDILAEMPKFPERESALIKKAEDTEVDVAEQIAIKLRSQLQTSNALVVTEQNHENGTSSAPQLGPVKVPTTAVEDYNSPHAGSLQPNGVPGEADHQPMPSADLLGDLLSPLAIEGPPSSATLEQTPVSGVESISGLVDTAAIVPVDEPTNTVQSIGNTAERFLLLCLKDSGVLYEDPNIQIGIKAEWRTHQGRLVLFLGNKNTSPLVSVQAVILAPTHLKIEQSVVPETIPPRAQVQCPLEFVNLRPSRDVAVLDFSYKFSSSVVNVKLRLPAVLNKFMHPIPVSAEEFFPQWRSLSGPPLKLQEVVRGVRPLPLQELANLLNGFRMMVCPGLDPNPNNLVASTTFHSESTRPMLCLIRIETDPADRTQLRMTVASGDPTLTLELKEFIKEQLISIPTPTAPASTIRPPPVATQPPTSETAASTDPGAMLAGLL</sequence>
<keyword evidence="6 8" id="KW-0168">Coated pit</keyword>
<evidence type="ECO:0000256" key="1">
    <source>
        <dbReference type="ARBA" id="ARBA00004277"/>
    </source>
</evidence>
<dbReference type="Gene3D" id="1.25.10.10">
    <property type="entry name" value="Leucine-rich Repeat Variant"/>
    <property type="match status" value="1"/>
</dbReference>
<keyword evidence="5 8" id="KW-0472">Membrane</keyword>
<dbReference type="InterPro" id="IPR050840">
    <property type="entry name" value="Adaptor_Complx_Large_Subunit"/>
</dbReference>
<name>A0A7N0RCL2_KALFE</name>
<feature type="domain" description="Clathrin adaptor alpha/beta/gamma-adaptin appendage Ig-like subdomain" evidence="11">
    <location>
        <begin position="749"/>
        <end position="858"/>
    </location>
</feature>
<dbReference type="SUPFAM" id="SSF49348">
    <property type="entry name" value="Clathrin adaptor appendage domain"/>
    <property type="match status" value="1"/>
</dbReference>
<keyword evidence="2 8" id="KW-0813">Transport</keyword>
<evidence type="ECO:0000256" key="5">
    <source>
        <dbReference type="ARBA" id="ARBA00023136"/>
    </source>
</evidence>
<proteinExistence type="inferred from homology"/>
<keyword evidence="13" id="KW-1185">Reference proteome</keyword>
<dbReference type="InterPro" id="IPR013041">
    <property type="entry name" value="Clathrin_app_Ig-like_sf"/>
</dbReference>
<dbReference type="InterPro" id="IPR017104">
    <property type="entry name" value="AP2_complex_asu"/>
</dbReference>
<dbReference type="GO" id="GO:0072583">
    <property type="term" value="P:clathrin-dependent endocytosis"/>
    <property type="evidence" value="ECO:0007669"/>
    <property type="project" value="InterPro"/>
</dbReference>
<comment type="subcellular location">
    <subcellularLocation>
        <location evidence="1">Membrane</location>
        <location evidence="1">Coated pit</location>
        <topology evidence="1">Peripheral membrane protein</topology>
        <orientation evidence="1">Cytoplasmic side</orientation>
    </subcellularLocation>
</comment>
<reference evidence="12" key="1">
    <citation type="submission" date="2021-01" db="UniProtKB">
        <authorList>
            <consortium name="EnsemblPlants"/>
        </authorList>
    </citation>
    <scope>IDENTIFICATION</scope>
</reference>
<dbReference type="EnsemblPlants" id="Kaladp0008s0475.1.v1.1">
    <property type="protein sequence ID" value="Kaladp0008s0475.1.v1.1"/>
    <property type="gene ID" value="Kaladp0008s0475.v1.1"/>
</dbReference>
<evidence type="ECO:0000256" key="9">
    <source>
        <dbReference type="PIRSR" id="PIRSR037091-1"/>
    </source>
</evidence>
<accession>A0A7N0RCL2</accession>
<comment type="function">
    <text evidence="7">Subunit of the adaptor protein complex 2 (AP-2). Adaptor protein complexes function in protein transport via transport vesicles in different membrane traffic pathways. Adaptor protein complexes are vesicle coat components and appear to be involved in cargo selection and vesicle formation. AP-2 is involved in clathrin-dependent endocytosis in which cargo proteins are incorporated into vesicles surrounded by clathrin (clathrin-coated vesicles, CCVs) which are destined for fusion with the early endosome. The complex binds polyphosphoinositides.</text>
</comment>
<evidence type="ECO:0000256" key="6">
    <source>
        <dbReference type="ARBA" id="ARBA00023176"/>
    </source>
</evidence>
<dbReference type="SMART" id="SM00809">
    <property type="entry name" value="Alpha_adaptinC2"/>
    <property type="match status" value="1"/>
</dbReference>
<feature type="region of interest" description="Disordered" evidence="10">
    <location>
        <begin position="658"/>
        <end position="686"/>
    </location>
</feature>
<evidence type="ECO:0000256" key="7">
    <source>
        <dbReference type="ARBA" id="ARBA00054328"/>
    </source>
</evidence>
<dbReference type="InterPro" id="IPR011989">
    <property type="entry name" value="ARM-like"/>
</dbReference>
<dbReference type="PIRSF" id="PIRSF037091">
    <property type="entry name" value="AP2_complex_alpha"/>
    <property type="match status" value="1"/>
</dbReference>
<dbReference type="InterPro" id="IPR012295">
    <property type="entry name" value="TBP_dom_sf"/>
</dbReference>
<evidence type="ECO:0000256" key="10">
    <source>
        <dbReference type="SAM" id="MobiDB-lite"/>
    </source>
</evidence>
<feature type="compositionally biased region" description="Polar residues" evidence="10">
    <location>
        <begin position="1000"/>
        <end position="1009"/>
    </location>
</feature>
<dbReference type="InterPro" id="IPR003164">
    <property type="entry name" value="Clathrin_a-adaptin_app_sub_C"/>
</dbReference>
<evidence type="ECO:0000313" key="12">
    <source>
        <dbReference type="EnsemblPlants" id="Kaladp0008s0475.1.v1.1"/>
    </source>
</evidence>
<dbReference type="InterPro" id="IPR009028">
    <property type="entry name" value="Coatomer/calthrin_app_sub_C"/>
</dbReference>
<feature type="binding site" evidence="9">
    <location>
        <position position="49"/>
    </location>
    <ligand>
        <name>a 1,2-diacyl-sn-glycero-3-phospho-(1D-myo-inositol-3,4,5-trisphosphate)</name>
        <dbReference type="ChEBI" id="CHEBI:57836"/>
    </ligand>
</feature>
<dbReference type="AlphaFoldDB" id="A0A7N0RCL2"/>
<keyword evidence="3 8" id="KW-0254">Endocytosis</keyword>
<organism evidence="12 13">
    <name type="scientific">Kalanchoe fedtschenkoi</name>
    <name type="common">Lavender scallops</name>
    <name type="synonym">South American air plant</name>
    <dbReference type="NCBI Taxonomy" id="63787"/>
    <lineage>
        <taxon>Eukaryota</taxon>
        <taxon>Viridiplantae</taxon>
        <taxon>Streptophyta</taxon>
        <taxon>Embryophyta</taxon>
        <taxon>Tracheophyta</taxon>
        <taxon>Spermatophyta</taxon>
        <taxon>Magnoliopsida</taxon>
        <taxon>eudicotyledons</taxon>
        <taxon>Gunneridae</taxon>
        <taxon>Pentapetalae</taxon>
        <taxon>Saxifragales</taxon>
        <taxon>Crassulaceae</taxon>
        <taxon>Kalanchoe</taxon>
    </lineage>
</organism>
<comment type="subunit">
    <text evidence="8">Adaptor protein complex 2 (AP-2) is a heterotetramer composed of two large adaptins (alpha-type and beta-type subunits), a medium adaptin (mu-type subunit) and a small adaptin (sigma-type subunit).</text>
</comment>
<dbReference type="InterPro" id="IPR008152">
    <property type="entry name" value="Clathrin_a/b/g-adaptin_app_Ig"/>
</dbReference>